<feature type="domain" description="KaiB" evidence="1">
    <location>
        <begin position="19"/>
        <end position="100"/>
    </location>
</feature>
<evidence type="ECO:0000313" key="3">
    <source>
        <dbReference type="Proteomes" id="UP000559626"/>
    </source>
</evidence>
<dbReference type="RefSeq" id="WP_169529174.1">
    <property type="nucleotide sequence ID" value="NZ_JABBGH010000001.1"/>
</dbReference>
<evidence type="ECO:0000259" key="1">
    <source>
        <dbReference type="SMART" id="SM01248"/>
    </source>
</evidence>
<dbReference type="GO" id="GO:0048511">
    <property type="term" value="P:rhythmic process"/>
    <property type="evidence" value="ECO:0007669"/>
    <property type="project" value="InterPro"/>
</dbReference>
<reference evidence="2 3" key="1">
    <citation type="submission" date="2020-04" db="EMBL/GenBank/DDBJ databases">
        <title>Hymenobacter polaris sp. nov., isolated from Arctic soil.</title>
        <authorList>
            <person name="Dahal R.H."/>
        </authorList>
    </citation>
    <scope>NUCLEOTIDE SEQUENCE [LARGE SCALE GENOMIC DNA]</scope>
    <source>
        <strain evidence="2 3">RP-2-7</strain>
    </source>
</reference>
<comment type="caution">
    <text evidence="2">The sequence shown here is derived from an EMBL/GenBank/DDBJ whole genome shotgun (WGS) entry which is preliminary data.</text>
</comment>
<gene>
    <name evidence="2" type="ORF">HHL22_01340</name>
</gene>
<name>A0A7Y0FKL5_9BACT</name>
<dbReference type="EMBL" id="JABBGH010000001">
    <property type="protein sequence ID" value="NML63838.1"/>
    <property type="molecule type" value="Genomic_DNA"/>
</dbReference>
<dbReference type="CDD" id="cd02978">
    <property type="entry name" value="KaiB_like"/>
    <property type="match status" value="1"/>
</dbReference>
<dbReference type="PANTHER" id="PTHR41709">
    <property type="entry name" value="KAIB-LIKE PROTEIN 1"/>
    <property type="match status" value="1"/>
</dbReference>
<dbReference type="PANTHER" id="PTHR41709:SF2">
    <property type="entry name" value="CIRCADIAN CLOCK PROTEIN KAIB2"/>
    <property type="match status" value="1"/>
</dbReference>
<dbReference type="InterPro" id="IPR039022">
    <property type="entry name" value="KaiB-like"/>
</dbReference>
<dbReference type="AlphaFoldDB" id="A0A7Y0FKL5"/>
<dbReference type="SMART" id="SM01248">
    <property type="entry name" value="KaiB"/>
    <property type="match status" value="1"/>
</dbReference>
<dbReference type="InterPro" id="IPR036249">
    <property type="entry name" value="Thioredoxin-like_sf"/>
</dbReference>
<sequence length="104" mass="11806">MIASPRPPNSDEAPEFIFQLFITGATPNSARAVRNCKEICEHYLAGRYVLHIVDIYQQPELVREHQILAVPMLLRMEPLPHRRIIGDLSAREKVLEALGLPLLP</sequence>
<keyword evidence="3" id="KW-1185">Reference proteome</keyword>
<organism evidence="2 3">
    <name type="scientific">Hymenobacter polaris</name>
    <dbReference type="NCBI Taxonomy" id="2682546"/>
    <lineage>
        <taxon>Bacteria</taxon>
        <taxon>Pseudomonadati</taxon>
        <taxon>Bacteroidota</taxon>
        <taxon>Cytophagia</taxon>
        <taxon>Cytophagales</taxon>
        <taxon>Hymenobacteraceae</taxon>
        <taxon>Hymenobacter</taxon>
    </lineage>
</organism>
<accession>A0A7Y0FKL5</accession>
<dbReference type="SUPFAM" id="SSF52833">
    <property type="entry name" value="Thioredoxin-like"/>
    <property type="match status" value="1"/>
</dbReference>
<proteinExistence type="predicted"/>
<protein>
    <submittedName>
        <fullName evidence="2">Circadian clock protein KaiB</fullName>
    </submittedName>
</protein>
<dbReference type="InterPro" id="IPR011649">
    <property type="entry name" value="KaiB_domain"/>
</dbReference>
<dbReference type="Proteomes" id="UP000559626">
    <property type="component" value="Unassembled WGS sequence"/>
</dbReference>
<dbReference type="Pfam" id="PF07689">
    <property type="entry name" value="KaiB"/>
    <property type="match status" value="1"/>
</dbReference>
<dbReference type="Gene3D" id="3.40.30.10">
    <property type="entry name" value="Glutaredoxin"/>
    <property type="match status" value="1"/>
</dbReference>
<evidence type="ECO:0000313" key="2">
    <source>
        <dbReference type="EMBL" id="NML63838.1"/>
    </source>
</evidence>